<evidence type="ECO:0000259" key="1">
    <source>
        <dbReference type="PROSITE" id="PS50206"/>
    </source>
</evidence>
<organism evidence="2">
    <name type="scientific">marine sediment metagenome</name>
    <dbReference type="NCBI Taxonomy" id="412755"/>
    <lineage>
        <taxon>unclassified sequences</taxon>
        <taxon>metagenomes</taxon>
        <taxon>ecological metagenomes</taxon>
    </lineage>
</organism>
<dbReference type="AlphaFoldDB" id="A0A0F9RKI9"/>
<dbReference type="InterPro" id="IPR050229">
    <property type="entry name" value="GlpE_sulfurtransferase"/>
</dbReference>
<dbReference type="PANTHER" id="PTHR43031">
    <property type="entry name" value="FAD-DEPENDENT OXIDOREDUCTASE"/>
    <property type="match status" value="1"/>
</dbReference>
<name>A0A0F9RKI9_9ZZZZ</name>
<evidence type="ECO:0000313" key="2">
    <source>
        <dbReference type="EMBL" id="KKN50317.1"/>
    </source>
</evidence>
<dbReference type="SMART" id="SM00450">
    <property type="entry name" value="RHOD"/>
    <property type="match status" value="1"/>
</dbReference>
<comment type="caution">
    <text evidence="2">The sequence shown here is derived from an EMBL/GenBank/DDBJ whole genome shotgun (WGS) entry which is preliminary data.</text>
</comment>
<gene>
    <name evidence="2" type="ORF">LCGC14_0634010</name>
</gene>
<feature type="domain" description="Rhodanese" evidence="1">
    <location>
        <begin position="28"/>
        <end position="116"/>
    </location>
</feature>
<dbReference type="InterPro" id="IPR036873">
    <property type="entry name" value="Rhodanese-like_dom_sf"/>
</dbReference>
<dbReference type="Pfam" id="PF00581">
    <property type="entry name" value="Rhodanese"/>
    <property type="match status" value="1"/>
</dbReference>
<dbReference type="EMBL" id="LAZR01001121">
    <property type="protein sequence ID" value="KKN50317.1"/>
    <property type="molecule type" value="Genomic_DNA"/>
</dbReference>
<dbReference type="InterPro" id="IPR001763">
    <property type="entry name" value="Rhodanese-like_dom"/>
</dbReference>
<protein>
    <recommendedName>
        <fullName evidence="1">Rhodanese domain-containing protein</fullName>
    </recommendedName>
</protein>
<dbReference type="PROSITE" id="PS50206">
    <property type="entry name" value="RHODANESE_3"/>
    <property type="match status" value="1"/>
</dbReference>
<accession>A0A0F9RKI9</accession>
<dbReference type="PANTHER" id="PTHR43031:SF1">
    <property type="entry name" value="PYRIDINE NUCLEOTIDE-DISULPHIDE OXIDOREDUCTASE"/>
    <property type="match status" value="1"/>
</dbReference>
<dbReference type="Gene3D" id="3.40.250.10">
    <property type="entry name" value="Rhodanese-like domain"/>
    <property type="match status" value="1"/>
</dbReference>
<proteinExistence type="predicted"/>
<sequence>MAQTTMDLVQAAKANISEVTARQAKSLFEQGTLPLDVRESAEFATDHIPNARHISRGMLEFQIATHPDFQDKDASIVVYCKSGGRSALATQTLQQLGYTNVQSLQGGYDTWAQATPV</sequence>
<dbReference type="SUPFAM" id="SSF52821">
    <property type="entry name" value="Rhodanese/Cell cycle control phosphatase"/>
    <property type="match status" value="1"/>
</dbReference>
<reference evidence="2" key="1">
    <citation type="journal article" date="2015" name="Nature">
        <title>Complex archaea that bridge the gap between prokaryotes and eukaryotes.</title>
        <authorList>
            <person name="Spang A."/>
            <person name="Saw J.H."/>
            <person name="Jorgensen S.L."/>
            <person name="Zaremba-Niedzwiedzka K."/>
            <person name="Martijn J."/>
            <person name="Lind A.E."/>
            <person name="van Eijk R."/>
            <person name="Schleper C."/>
            <person name="Guy L."/>
            <person name="Ettema T.J."/>
        </authorList>
    </citation>
    <scope>NUCLEOTIDE SEQUENCE</scope>
</reference>